<evidence type="ECO:0000313" key="2">
    <source>
        <dbReference type="Proteomes" id="UP000319715"/>
    </source>
</evidence>
<dbReference type="EMBL" id="VICF01000010">
    <property type="protein sequence ID" value="TQC69960.1"/>
    <property type="molecule type" value="Genomic_DNA"/>
</dbReference>
<organism evidence="1 2">
    <name type="scientific">Pantoea dispersa</name>
    <dbReference type="NCBI Taxonomy" id="59814"/>
    <lineage>
        <taxon>Bacteria</taxon>
        <taxon>Pseudomonadati</taxon>
        <taxon>Pseudomonadota</taxon>
        <taxon>Gammaproteobacteria</taxon>
        <taxon>Enterobacterales</taxon>
        <taxon>Erwiniaceae</taxon>
        <taxon>Pantoea</taxon>
    </lineage>
</organism>
<proteinExistence type="predicted"/>
<gene>
    <name evidence="1" type="ORF">FK492_19725</name>
</gene>
<accession>A0ABY2ZV06</accession>
<evidence type="ECO:0000313" key="1">
    <source>
        <dbReference type="EMBL" id="TQC69960.1"/>
    </source>
</evidence>
<sequence length="76" mass="8206">MKKRFSFRSAHAQRVPASSAAALHHRPWPGISLLRADVSSGHIFICADTGAGKSLLLQDVMNTVLRAPYAGVQHAQ</sequence>
<comment type="caution">
    <text evidence="1">The sequence shown here is derived from an EMBL/GenBank/DDBJ whole genome shotgun (WGS) entry which is preliminary data.</text>
</comment>
<protein>
    <submittedName>
        <fullName evidence="1">Uncharacterized protein</fullName>
    </submittedName>
</protein>
<keyword evidence="2" id="KW-1185">Reference proteome</keyword>
<dbReference type="RefSeq" id="WP_141496864.1">
    <property type="nucleotide sequence ID" value="NZ_VICF01000010.1"/>
</dbReference>
<name>A0ABY2ZV06_9GAMM</name>
<reference evidence="1 2" key="1">
    <citation type="submission" date="2019-06" db="EMBL/GenBank/DDBJ databases">
        <title>Pantoea dispersa Assembly.</title>
        <authorList>
            <person name="Wang J."/>
        </authorList>
    </citation>
    <scope>NUCLEOTIDE SEQUENCE [LARGE SCALE GENOMIC DNA]</scope>
    <source>
        <strain evidence="2">bio</strain>
    </source>
</reference>
<dbReference type="Proteomes" id="UP000319715">
    <property type="component" value="Unassembled WGS sequence"/>
</dbReference>